<dbReference type="EMBL" id="LAZR01000051">
    <property type="protein sequence ID" value="KKN98457.1"/>
    <property type="molecule type" value="Genomic_DNA"/>
</dbReference>
<gene>
    <name evidence="2" type="ORF">LCGC14_0145680</name>
</gene>
<organism evidence="2">
    <name type="scientific">marine sediment metagenome</name>
    <dbReference type="NCBI Taxonomy" id="412755"/>
    <lineage>
        <taxon>unclassified sequences</taxon>
        <taxon>metagenomes</taxon>
        <taxon>ecological metagenomes</taxon>
    </lineage>
</organism>
<feature type="compositionally biased region" description="Basic and acidic residues" evidence="1">
    <location>
        <begin position="100"/>
        <end position="109"/>
    </location>
</feature>
<feature type="compositionally biased region" description="Polar residues" evidence="1">
    <location>
        <begin position="63"/>
        <end position="73"/>
    </location>
</feature>
<feature type="region of interest" description="Disordered" evidence="1">
    <location>
        <begin position="63"/>
        <end position="109"/>
    </location>
</feature>
<proteinExistence type="predicted"/>
<reference evidence="2" key="1">
    <citation type="journal article" date="2015" name="Nature">
        <title>Complex archaea that bridge the gap between prokaryotes and eukaryotes.</title>
        <authorList>
            <person name="Spang A."/>
            <person name="Saw J.H."/>
            <person name="Jorgensen S.L."/>
            <person name="Zaremba-Niedzwiedzka K."/>
            <person name="Martijn J."/>
            <person name="Lind A.E."/>
            <person name="van Eijk R."/>
            <person name="Schleper C."/>
            <person name="Guy L."/>
            <person name="Ettema T.J."/>
        </authorList>
    </citation>
    <scope>NUCLEOTIDE SEQUENCE</scope>
</reference>
<comment type="caution">
    <text evidence="2">The sequence shown here is derived from an EMBL/GenBank/DDBJ whole genome shotgun (WGS) entry which is preliminary data.</text>
</comment>
<sequence length="109" mass="12272">MIPGGKAGVNILVREQSALCNVRLRVRGDVEGWRSWFLKSVAWIFNWATKNLLEIETTNPMKTQHFSGTQTGRTRCDRPNISDTPKSRLESMAEATSFGKETDEGREDG</sequence>
<evidence type="ECO:0000313" key="2">
    <source>
        <dbReference type="EMBL" id="KKN98457.1"/>
    </source>
</evidence>
<evidence type="ECO:0000256" key="1">
    <source>
        <dbReference type="SAM" id="MobiDB-lite"/>
    </source>
</evidence>
<name>A0A0F9VFA1_9ZZZZ</name>
<dbReference type="AlphaFoldDB" id="A0A0F9VFA1"/>
<accession>A0A0F9VFA1</accession>
<feature type="compositionally biased region" description="Basic and acidic residues" evidence="1">
    <location>
        <begin position="74"/>
        <end position="91"/>
    </location>
</feature>
<protein>
    <submittedName>
        <fullName evidence="2">Uncharacterized protein</fullName>
    </submittedName>
</protein>